<evidence type="ECO:0000313" key="3">
    <source>
        <dbReference type="Proteomes" id="UP001434737"/>
    </source>
</evidence>
<accession>A0ABZ3F3X6</accession>
<keyword evidence="1" id="KW-0472">Membrane</keyword>
<organism evidence="2 3">
    <name type="scientific">Helicobacter mastomyrinus</name>
    <dbReference type="NCBI Taxonomy" id="287948"/>
    <lineage>
        <taxon>Bacteria</taxon>
        <taxon>Pseudomonadati</taxon>
        <taxon>Campylobacterota</taxon>
        <taxon>Epsilonproteobacteria</taxon>
        <taxon>Campylobacterales</taxon>
        <taxon>Helicobacteraceae</taxon>
        <taxon>Helicobacter</taxon>
    </lineage>
</organism>
<feature type="transmembrane region" description="Helical" evidence="1">
    <location>
        <begin position="271"/>
        <end position="293"/>
    </location>
</feature>
<dbReference type="RefSeq" id="WP_300447304.1">
    <property type="nucleotide sequence ID" value="NZ_CP145316.1"/>
</dbReference>
<protein>
    <submittedName>
        <fullName evidence="2">Uncharacterized protein</fullName>
    </submittedName>
</protein>
<sequence length="441" mass="50678">MSVKALKFFDTQSQSLYTLANNRLIIDSQKPTSVDIASPTLSHFTHLSLEVEKAALKSAQDSAHISSLLFSLAYQQSALHKPPYAYEIYFIPREHSFDEEKCIYETCFYEKYTFSPKASIITSDIFLPSALAAFEMKENRVIWIESYLCYFENNALKEVLHCELGADNTYLQSIALHIAYLQEAYHQYFTHLYYFMPDALVENAAYLDLSTTTHHGQTLPIKPLSEICNDTRGLTFETLKATLALHYAMFYQNQTLNLPNFASKPSAHKKLYVSFGIVAMIFLYIFPLALMFYNQHLQEDISSLNAKSESLFASQSIVHNTLEQENLQALTRKQNMLIKNLHDIALWQQSYHLRYDFMQEVLKPQESPLIYEGVSFHFTPHIFVALLEISAPNQIHISTLLATLNTPTQKAFLQDSIKETFDTDNKSSHFYAHIVVVYNVI</sequence>
<name>A0ABZ3F3X6_9HELI</name>
<reference evidence="2 3" key="1">
    <citation type="submission" date="2024-02" db="EMBL/GenBank/DDBJ databases">
        <title>Genome and pathogenicity analysis of Helicobacter mastomyrinus isolated from mice.</title>
        <authorList>
            <person name="Zhu L."/>
        </authorList>
    </citation>
    <scope>NUCLEOTIDE SEQUENCE [LARGE SCALE GENOMIC DNA]</scope>
    <source>
        <strain evidence="2 3">Hm-17</strain>
    </source>
</reference>
<keyword evidence="3" id="KW-1185">Reference proteome</keyword>
<dbReference type="Proteomes" id="UP001434737">
    <property type="component" value="Chromosome"/>
</dbReference>
<proteinExistence type="predicted"/>
<evidence type="ECO:0000256" key="1">
    <source>
        <dbReference type="SAM" id="Phobius"/>
    </source>
</evidence>
<gene>
    <name evidence="2" type="ORF">V3I05_05785</name>
</gene>
<dbReference type="EMBL" id="CP145316">
    <property type="protein sequence ID" value="XAM17202.1"/>
    <property type="molecule type" value="Genomic_DNA"/>
</dbReference>
<keyword evidence="1" id="KW-1133">Transmembrane helix</keyword>
<keyword evidence="1" id="KW-0812">Transmembrane</keyword>
<evidence type="ECO:0000313" key="2">
    <source>
        <dbReference type="EMBL" id="XAM17202.1"/>
    </source>
</evidence>